<dbReference type="GO" id="GO:0005524">
    <property type="term" value="F:ATP binding"/>
    <property type="evidence" value="ECO:0007669"/>
    <property type="project" value="UniProtKB-KW"/>
</dbReference>
<keyword evidence="10" id="KW-0694">RNA-binding</keyword>
<dbReference type="Pfam" id="PF03147">
    <property type="entry name" value="FDX-ACB"/>
    <property type="match status" value="1"/>
</dbReference>
<evidence type="ECO:0000256" key="2">
    <source>
        <dbReference type="ARBA" id="ARBA00004496"/>
    </source>
</evidence>
<evidence type="ECO:0000256" key="4">
    <source>
        <dbReference type="ARBA" id="ARBA00022555"/>
    </source>
</evidence>
<evidence type="ECO:0000256" key="8">
    <source>
        <dbReference type="ARBA" id="ARBA00022840"/>
    </source>
</evidence>
<reference evidence="14" key="1">
    <citation type="journal article" date="2014" name="Front. Microbiol.">
        <title>High frequency of phylogenetically diverse reductive dehalogenase-homologous genes in deep subseafloor sedimentary metagenomes.</title>
        <authorList>
            <person name="Kawai M."/>
            <person name="Futagami T."/>
            <person name="Toyoda A."/>
            <person name="Takaki Y."/>
            <person name="Nishi S."/>
            <person name="Hori S."/>
            <person name="Arai W."/>
            <person name="Tsubouchi T."/>
            <person name="Morono Y."/>
            <person name="Uchiyama I."/>
            <person name="Ito T."/>
            <person name="Fujiyama A."/>
            <person name="Inagaki F."/>
            <person name="Takami H."/>
        </authorList>
    </citation>
    <scope>NUCLEOTIDE SEQUENCE</scope>
    <source>
        <strain evidence="14">Expedition CK06-06</strain>
    </source>
</reference>
<dbReference type="PROSITE" id="PS51447">
    <property type="entry name" value="FDX_ACB"/>
    <property type="match status" value="1"/>
</dbReference>
<dbReference type="GO" id="GO:0004826">
    <property type="term" value="F:phenylalanine-tRNA ligase activity"/>
    <property type="evidence" value="ECO:0007669"/>
    <property type="project" value="InterPro"/>
</dbReference>
<keyword evidence="8" id="KW-0067">ATP-binding</keyword>
<dbReference type="SUPFAM" id="SSF55681">
    <property type="entry name" value="Class II aaRS and biotin synthetases"/>
    <property type="match status" value="1"/>
</dbReference>
<accession>X1EJS2</accession>
<proteinExistence type="predicted"/>
<evidence type="ECO:0000256" key="9">
    <source>
        <dbReference type="ARBA" id="ARBA00022842"/>
    </source>
</evidence>
<keyword evidence="11" id="KW-0648">Protein biosynthesis</keyword>
<dbReference type="InterPro" id="IPR045864">
    <property type="entry name" value="aa-tRNA-synth_II/BPL/LPL"/>
</dbReference>
<dbReference type="InterPro" id="IPR036690">
    <property type="entry name" value="Fdx_antiC-bd_sf"/>
</dbReference>
<evidence type="ECO:0000259" key="13">
    <source>
        <dbReference type="PROSITE" id="PS51447"/>
    </source>
</evidence>
<evidence type="ECO:0000313" key="14">
    <source>
        <dbReference type="EMBL" id="GAH20600.1"/>
    </source>
</evidence>
<evidence type="ECO:0000256" key="5">
    <source>
        <dbReference type="ARBA" id="ARBA00022598"/>
    </source>
</evidence>
<keyword evidence="12" id="KW-0030">Aminoacyl-tRNA synthetase</keyword>
<comment type="caution">
    <text evidence="14">The sequence shown here is derived from an EMBL/GenBank/DDBJ whole genome shotgun (WGS) entry which is preliminary data.</text>
</comment>
<evidence type="ECO:0000256" key="7">
    <source>
        <dbReference type="ARBA" id="ARBA00022741"/>
    </source>
</evidence>
<comment type="cofactor">
    <cofactor evidence="1">
        <name>Mg(2+)</name>
        <dbReference type="ChEBI" id="CHEBI:18420"/>
    </cofactor>
</comment>
<dbReference type="EMBL" id="BARU01003114">
    <property type="protein sequence ID" value="GAH20600.1"/>
    <property type="molecule type" value="Genomic_DNA"/>
</dbReference>
<keyword evidence="5" id="KW-0436">Ligase</keyword>
<evidence type="ECO:0000256" key="10">
    <source>
        <dbReference type="ARBA" id="ARBA00022884"/>
    </source>
</evidence>
<evidence type="ECO:0000256" key="3">
    <source>
        <dbReference type="ARBA" id="ARBA00022490"/>
    </source>
</evidence>
<name>X1EJS2_9ZZZZ</name>
<dbReference type="SMART" id="SM00896">
    <property type="entry name" value="FDX-ACB"/>
    <property type="match status" value="1"/>
</dbReference>
<dbReference type="GO" id="GO:0006432">
    <property type="term" value="P:phenylalanyl-tRNA aminoacylation"/>
    <property type="evidence" value="ECO:0007669"/>
    <property type="project" value="InterPro"/>
</dbReference>
<dbReference type="PANTHER" id="PTHR10947:SF0">
    <property type="entry name" value="PHENYLALANINE--TRNA LIGASE BETA SUBUNIT"/>
    <property type="match status" value="1"/>
</dbReference>
<protein>
    <recommendedName>
        <fullName evidence="13">FDX-ACB domain-containing protein</fullName>
    </recommendedName>
</protein>
<organism evidence="14">
    <name type="scientific">marine sediment metagenome</name>
    <dbReference type="NCBI Taxonomy" id="412755"/>
    <lineage>
        <taxon>unclassified sequences</taxon>
        <taxon>metagenomes</taxon>
        <taxon>ecological metagenomes</taxon>
    </lineage>
</organism>
<keyword evidence="9" id="KW-0460">Magnesium</keyword>
<dbReference type="GO" id="GO:0000049">
    <property type="term" value="F:tRNA binding"/>
    <property type="evidence" value="ECO:0007669"/>
    <property type="project" value="UniProtKB-KW"/>
</dbReference>
<evidence type="ECO:0000256" key="11">
    <source>
        <dbReference type="ARBA" id="ARBA00022917"/>
    </source>
</evidence>
<dbReference type="CDD" id="cd00769">
    <property type="entry name" value="PheRS_beta_core"/>
    <property type="match status" value="1"/>
</dbReference>
<keyword evidence="6" id="KW-0479">Metal-binding</keyword>
<dbReference type="InterPro" id="IPR041616">
    <property type="entry name" value="PheRS_beta_core"/>
</dbReference>
<dbReference type="Gene3D" id="3.30.930.10">
    <property type="entry name" value="Bira Bifunctional Protein, Domain 2"/>
    <property type="match status" value="1"/>
</dbReference>
<sequence>MPLRVANPMTLEQEYLRPNLRANLLAVLSPNRRYEDSGIRLFELGKVYLPRQKDLPNEPEVLCGLLSSSRFEKSWHGGDDSFDFYDAKGVVEGLLSQLDIDASFEESKDESLHPVKQAAIVIAGNKLGVLGELHPKVLEAFEIPGAAYLFEINLTALLPFSLGHKMFQPISRFPTIVRDIALIVDAGVTHQTVKDIIKSFPLVERVTIFDVYSGEQVPPGKKSLAYSITFQSPAHTLTDEEVNKVQQQILDKLSQELGATLRT</sequence>
<dbReference type="SUPFAM" id="SSF54991">
    <property type="entry name" value="Anticodon-binding domain of PheRS"/>
    <property type="match status" value="1"/>
</dbReference>
<evidence type="ECO:0000256" key="6">
    <source>
        <dbReference type="ARBA" id="ARBA00022723"/>
    </source>
</evidence>
<dbReference type="PANTHER" id="PTHR10947">
    <property type="entry name" value="PHENYLALANYL-TRNA SYNTHETASE BETA CHAIN AND LEUCINE-RICH REPEAT-CONTAINING PROTEIN 47"/>
    <property type="match status" value="1"/>
</dbReference>
<feature type="domain" description="FDX-ACB" evidence="13">
    <location>
        <begin position="171"/>
        <end position="262"/>
    </location>
</feature>
<dbReference type="AlphaFoldDB" id="X1EJS2"/>
<dbReference type="Pfam" id="PF17759">
    <property type="entry name" value="tRNA_synthFbeta"/>
    <property type="match status" value="1"/>
</dbReference>
<keyword evidence="4" id="KW-0820">tRNA-binding</keyword>
<dbReference type="GO" id="GO:0009328">
    <property type="term" value="C:phenylalanine-tRNA ligase complex"/>
    <property type="evidence" value="ECO:0007669"/>
    <property type="project" value="TreeGrafter"/>
</dbReference>
<gene>
    <name evidence="14" type="ORF">S03H2_06916</name>
</gene>
<evidence type="ECO:0000256" key="1">
    <source>
        <dbReference type="ARBA" id="ARBA00001946"/>
    </source>
</evidence>
<dbReference type="InterPro" id="IPR005121">
    <property type="entry name" value="Fdx_antiC-bd"/>
</dbReference>
<dbReference type="FunFam" id="3.30.70.380:FF:000001">
    <property type="entry name" value="Phenylalanine--tRNA ligase beta subunit"/>
    <property type="match status" value="1"/>
</dbReference>
<dbReference type="GO" id="GO:0046872">
    <property type="term" value="F:metal ion binding"/>
    <property type="evidence" value="ECO:0007669"/>
    <property type="project" value="UniProtKB-KW"/>
</dbReference>
<dbReference type="InterPro" id="IPR045060">
    <property type="entry name" value="Phe-tRNA-ligase_IIc_bsu"/>
</dbReference>
<evidence type="ECO:0000256" key="12">
    <source>
        <dbReference type="ARBA" id="ARBA00023146"/>
    </source>
</evidence>
<dbReference type="Gene3D" id="3.30.70.380">
    <property type="entry name" value="Ferrodoxin-fold anticodon-binding domain"/>
    <property type="match status" value="1"/>
</dbReference>
<keyword evidence="3" id="KW-0963">Cytoplasm</keyword>
<comment type="subcellular location">
    <subcellularLocation>
        <location evidence="2">Cytoplasm</location>
    </subcellularLocation>
</comment>
<keyword evidence="7" id="KW-0547">Nucleotide-binding</keyword>